<accession>A0ABR7JQ10</accession>
<evidence type="ECO:0000313" key="3">
    <source>
        <dbReference type="Proteomes" id="UP000609849"/>
    </source>
</evidence>
<keyword evidence="1" id="KW-0812">Transmembrane</keyword>
<keyword evidence="1" id="KW-1133">Transmembrane helix</keyword>
<dbReference type="InterPro" id="IPR012902">
    <property type="entry name" value="N_methyl_site"/>
</dbReference>
<comment type="caution">
    <text evidence="2">The sequence shown here is derived from an EMBL/GenBank/DDBJ whole genome shotgun (WGS) entry which is preliminary data.</text>
</comment>
<dbReference type="InterPro" id="IPR045584">
    <property type="entry name" value="Pilin-like"/>
</dbReference>
<name>A0ABR7JQ10_9FIRM</name>
<reference evidence="2 3" key="1">
    <citation type="submission" date="2020-08" db="EMBL/GenBank/DDBJ databases">
        <authorList>
            <person name="Liu C."/>
            <person name="Sun Q."/>
        </authorList>
    </citation>
    <scope>NUCLEOTIDE SEQUENCE [LARGE SCALE GENOMIC DNA]</scope>
    <source>
        <strain evidence="2 3">NSJ-18</strain>
    </source>
</reference>
<dbReference type="RefSeq" id="WP_153972261.1">
    <property type="nucleotide sequence ID" value="NZ_JACRWE010000004.1"/>
</dbReference>
<dbReference type="Proteomes" id="UP000609849">
    <property type="component" value="Unassembled WGS sequence"/>
</dbReference>
<keyword evidence="3" id="KW-1185">Reference proteome</keyword>
<dbReference type="Pfam" id="PF07963">
    <property type="entry name" value="N_methyl"/>
    <property type="match status" value="1"/>
</dbReference>
<feature type="transmembrane region" description="Helical" evidence="1">
    <location>
        <begin position="12"/>
        <end position="35"/>
    </location>
</feature>
<dbReference type="EMBL" id="JACRWE010000004">
    <property type="protein sequence ID" value="MBC5997001.1"/>
    <property type="molecule type" value="Genomic_DNA"/>
</dbReference>
<dbReference type="SUPFAM" id="SSF54523">
    <property type="entry name" value="Pili subunits"/>
    <property type="match status" value="1"/>
</dbReference>
<dbReference type="Gene3D" id="3.30.700.10">
    <property type="entry name" value="Glycoprotein, Type 4 Pilin"/>
    <property type="match status" value="1"/>
</dbReference>
<protein>
    <submittedName>
        <fullName evidence="2">Prepilin-type N-terminal cleavage/methylation domain-containing protein</fullName>
    </submittedName>
</protein>
<evidence type="ECO:0000256" key="1">
    <source>
        <dbReference type="SAM" id="Phobius"/>
    </source>
</evidence>
<proteinExistence type="predicted"/>
<dbReference type="PROSITE" id="PS00409">
    <property type="entry name" value="PROKAR_NTER_METHYL"/>
    <property type="match status" value="1"/>
</dbReference>
<evidence type="ECO:0000313" key="2">
    <source>
        <dbReference type="EMBL" id="MBC5997001.1"/>
    </source>
</evidence>
<sequence>MYLKKLKMKKRKGFTLVEMVIVVVILGILSSMALMKYNNVQENAKMKADYATASTIATATIVALNDGKVSGNSVNVSELVSKGYLQSNVKCNSTGKNFDITITGDSVKVLSDGKNYYPIIEEASKE</sequence>
<dbReference type="NCBIfam" id="TIGR02532">
    <property type="entry name" value="IV_pilin_GFxxxE"/>
    <property type="match status" value="1"/>
</dbReference>
<gene>
    <name evidence="2" type="ORF">H8923_09525</name>
</gene>
<keyword evidence="1" id="KW-0472">Membrane</keyword>
<organism evidence="2 3">
    <name type="scientific">Romboutsia faecis</name>
    <dbReference type="NCBI Taxonomy" id="2764597"/>
    <lineage>
        <taxon>Bacteria</taxon>
        <taxon>Bacillati</taxon>
        <taxon>Bacillota</taxon>
        <taxon>Clostridia</taxon>
        <taxon>Peptostreptococcales</taxon>
        <taxon>Peptostreptococcaceae</taxon>
        <taxon>Romboutsia</taxon>
    </lineage>
</organism>